<dbReference type="InterPro" id="IPR036388">
    <property type="entry name" value="WH-like_DNA-bd_sf"/>
</dbReference>
<name>A0ABZ2HGD5_9RHOB</name>
<evidence type="ECO:0000256" key="2">
    <source>
        <dbReference type="ARBA" id="ARBA00023125"/>
    </source>
</evidence>
<keyword evidence="6" id="KW-1185">Reference proteome</keyword>
<dbReference type="Gene3D" id="1.10.10.10">
    <property type="entry name" value="Winged helix-like DNA-binding domain superfamily/Winged helix DNA-binding domain"/>
    <property type="match status" value="1"/>
</dbReference>
<evidence type="ECO:0000256" key="1">
    <source>
        <dbReference type="ARBA" id="ARBA00023015"/>
    </source>
</evidence>
<gene>
    <name evidence="5" type="ORF">RZ517_11900</name>
</gene>
<dbReference type="SUPFAM" id="SSF46894">
    <property type="entry name" value="C-terminal effector domain of the bipartite response regulators"/>
    <property type="match status" value="1"/>
</dbReference>
<reference evidence="5 6" key="1">
    <citation type="submission" date="2023-10" db="EMBL/GenBank/DDBJ databases">
        <title>Roseovarius strain S88 nov., isolated from a marine algae.</title>
        <authorList>
            <person name="Lee M.W."/>
            <person name="Lee J.K."/>
            <person name="Kim J.M."/>
            <person name="Choi D.G."/>
            <person name="Baek J.H."/>
            <person name="Bayburt H."/>
            <person name="Jung J.J."/>
            <person name="Han D.M."/>
            <person name="Jeon C.O."/>
        </authorList>
    </citation>
    <scope>NUCLEOTIDE SEQUENCE [LARGE SCALE GENOMIC DNA]</scope>
    <source>
        <strain evidence="5 6">S88</strain>
    </source>
</reference>
<dbReference type="PRINTS" id="PR00038">
    <property type="entry name" value="HTHLUXR"/>
</dbReference>
<sequence>MVSVKADAAVISRRRSNDDQIKYIARCDAQSGKLWGTQPNSHAEHVLRDCMTSAKAGSIWKWSDVGFMPSDVLPSSHRTMPVDLFEVVVCPLEVKGSHLDCLELHYRHQPKQYDLDLLTNLLGTFASCWERRSPGLITKKIVQNGMPSCVRSRRDDGLPLLDVENPAKLSRSEFRVCTLLREGMTVNVIAENLSIGPATVRSHLSSIFSKTGASSQIELLHKLNCSSESAAWPEREDLTRSAELDAAQYN</sequence>
<keyword evidence="2" id="KW-0238">DNA-binding</keyword>
<dbReference type="Pfam" id="PF00196">
    <property type="entry name" value="GerE"/>
    <property type="match status" value="1"/>
</dbReference>
<proteinExistence type="predicted"/>
<dbReference type="SMART" id="SM00421">
    <property type="entry name" value="HTH_LUXR"/>
    <property type="match status" value="1"/>
</dbReference>
<dbReference type="PROSITE" id="PS00622">
    <property type="entry name" value="HTH_LUXR_1"/>
    <property type="match status" value="1"/>
</dbReference>
<accession>A0ABZ2HGD5</accession>
<evidence type="ECO:0000259" key="4">
    <source>
        <dbReference type="PROSITE" id="PS50043"/>
    </source>
</evidence>
<dbReference type="PANTHER" id="PTHR44688:SF16">
    <property type="entry name" value="DNA-BINDING TRANSCRIPTIONAL ACTIVATOR DEVR_DOSR"/>
    <property type="match status" value="1"/>
</dbReference>
<keyword evidence="3" id="KW-0804">Transcription</keyword>
<feature type="domain" description="HTH luxR-type" evidence="4">
    <location>
        <begin position="162"/>
        <end position="227"/>
    </location>
</feature>
<dbReference type="PANTHER" id="PTHR44688">
    <property type="entry name" value="DNA-BINDING TRANSCRIPTIONAL ACTIVATOR DEVR_DOSR"/>
    <property type="match status" value="1"/>
</dbReference>
<dbReference type="InterPro" id="IPR016032">
    <property type="entry name" value="Sig_transdc_resp-reg_C-effctor"/>
</dbReference>
<evidence type="ECO:0000313" key="5">
    <source>
        <dbReference type="EMBL" id="WWR45501.1"/>
    </source>
</evidence>
<organism evidence="5 6">
    <name type="scientific">Roseovarius phycicola</name>
    <dbReference type="NCBI Taxonomy" id="3080976"/>
    <lineage>
        <taxon>Bacteria</taxon>
        <taxon>Pseudomonadati</taxon>
        <taxon>Pseudomonadota</taxon>
        <taxon>Alphaproteobacteria</taxon>
        <taxon>Rhodobacterales</taxon>
        <taxon>Roseobacteraceae</taxon>
        <taxon>Roseovarius</taxon>
    </lineage>
</organism>
<dbReference type="CDD" id="cd06170">
    <property type="entry name" value="LuxR_C_like"/>
    <property type="match status" value="1"/>
</dbReference>
<keyword evidence="1" id="KW-0805">Transcription regulation</keyword>
<evidence type="ECO:0000313" key="6">
    <source>
        <dbReference type="Proteomes" id="UP001364156"/>
    </source>
</evidence>
<evidence type="ECO:0000256" key="3">
    <source>
        <dbReference type="ARBA" id="ARBA00023163"/>
    </source>
</evidence>
<dbReference type="Proteomes" id="UP001364156">
    <property type="component" value="Chromosome"/>
</dbReference>
<dbReference type="PROSITE" id="PS50043">
    <property type="entry name" value="HTH_LUXR_2"/>
    <property type="match status" value="1"/>
</dbReference>
<protein>
    <submittedName>
        <fullName evidence="5">Helix-turn-helix transcriptional regulator</fullName>
    </submittedName>
</protein>
<dbReference type="InterPro" id="IPR000792">
    <property type="entry name" value="Tscrpt_reg_LuxR_C"/>
</dbReference>
<dbReference type="EMBL" id="CP146069">
    <property type="protein sequence ID" value="WWR45501.1"/>
    <property type="molecule type" value="Genomic_DNA"/>
</dbReference>